<dbReference type="Gene3D" id="1.10.10.10">
    <property type="entry name" value="Winged helix-like DNA-binding domain superfamily/Winged helix DNA-binding domain"/>
    <property type="match status" value="1"/>
</dbReference>
<dbReference type="InterPro" id="IPR036388">
    <property type="entry name" value="WH-like_DNA-bd_sf"/>
</dbReference>
<dbReference type="InterPro" id="IPR011991">
    <property type="entry name" value="ArsR-like_HTH"/>
</dbReference>
<accession>A0ABT5W1Z1</accession>
<dbReference type="InterPro" id="IPR000835">
    <property type="entry name" value="HTH_MarR-typ"/>
</dbReference>
<dbReference type="Proteomes" id="UP001213979">
    <property type="component" value="Unassembled WGS sequence"/>
</dbReference>
<gene>
    <name evidence="3" type="ORF">PNH38_05515</name>
</gene>
<evidence type="ECO:0000256" key="1">
    <source>
        <dbReference type="ARBA" id="ARBA00023125"/>
    </source>
</evidence>
<feature type="domain" description="HTH marR-type" evidence="2">
    <location>
        <begin position="1"/>
        <end position="134"/>
    </location>
</feature>
<keyword evidence="1" id="KW-0238">DNA-binding</keyword>
<protein>
    <submittedName>
        <fullName evidence="3">MarR family transcriptional regulator</fullName>
    </submittedName>
</protein>
<dbReference type="PROSITE" id="PS50995">
    <property type="entry name" value="HTH_MARR_2"/>
    <property type="match status" value="1"/>
</dbReference>
<proteinExistence type="predicted"/>
<dbReference type="SUPFAM" id="SSF46785">
    <property type="entry name" value="Winged helix' DNA-binding domain"/>
    <property type="match status" value="1"/>
</dbReference>
<dbReference type="PANTHER" id="PTHR33164">
    <property type="entry name" value="TRANSCRIPTIONAL REGULATOR, MARR FAMILY"/>
    <property type="match status" value="1"/>
</dbReference>
<dbReference type="InterPro" id="IPR039422">
    <property type="entry name" value="MarR/SlyA-like"/>
</dbReference>
<dbReference type="Pfam" id="PF01047">
    <property type="entry name" value="MarR"/>
    <property type="match status" value="1"/>
</dbReference>
<dbReference type="RefSeq" id="WP_044741763.1">
    <property type="nucleotide sequence ID" value="NZ_JACIDF010000005.1"/>
</dbReference>
<name>A0ABT5W1Z1_9BACL</name>
<dbReference type="PANTHER" id="PTHR33164:SF89">
    <property type="entry name" value="MARR FAMILY REGULATORY PROTEIN"/>
    <property type="match status" value="1"/>
</dbReference>
<dbReference type="PRINTS" id="PR00598">
    <property type="entry name" value="HTHMARR"/>
</dbReference>
<keyword evidence="4" id="KW-1185">Reference proteome</keyword>
<sequence length="141" mass="16749">MSLDDMIEAMNEQWTNIYYLLHYVHEEPLTHQAVRLLQYIEKNGEATIGDLAEHLHISHNTASEHTKRLIQKGFVTKQRSSRDERKVFVALTEEGRRVLYRHTRLDRDKLRKVLENFSSSDLEMIRKAFSMLSEEAEKCFR</sequence>
<dbReference type="EMBL" id="JAQOTG010000003">
    <property type="protein sequence ID" value="MDE8563345.1"/>
    <property type="molecule type" value="Genomic_DNA"/>
</dbReference>
<dbReference type="CDD" id="cd00090">
    <property type="entry name" value="HTH_ARSR"/>
    <property type="match status" value="1"/>
</dbReference>
<evidence type="ECO:0000259" key="2">
    <source>
        <dbReference type="PROSITE" id="PS50995"/>
    </source>
</evidence>
<evidence type="ECO:0000313" key="4">
    <source>
        <dbReference type="Proteomes" id="UP001213979"/>
    </source>
</evidence>
<reference evidence="3 4" key="1">
    <citation type="submission" date="2023-01" db="EMBL/GenBank/DDBJ databases">
        <title>Genome-based reclassification of Anoxybacillus geothermalis as a later heterotypic synonym of Anoxybacillus rupiensis.</title>
        <authorList>
            <person name="Inan Bektas K."/>
            <person name="Canakci S."/>
            <person name="Belduz A.A."/>
            <person name="Guler H.H."/>
        </authorList>
    </citation>
    <scope>NUCLEOTIDE SEQUENCE [LARGE SCALE GENOMIC DNA]</scope>
    <source>
        <strain evidence="3 4">DSM 17127</strain>
    </source>
</reference>
<evidence type="ECO:0000313" key="3">
    <source>
        <dbReference type="EMBL" id="MDE8563345.1"/>
    </source>
</evidence>
<dbReference type="InterPro" id="IPR036390">
    <property type="entry name" value="WH_DNA-bd_sf"/>
</dbReference>
<comment type="caution">
    <text evidence="3">The sequence shown here is derived from an EMBL/GenBank/DDBJ whole genome shotgun (WGS) entry which is preliminary data.</text>
</comment>
<organism evidence="3 4">
    <name type="scientific">Anoxybacteroides rupiense</name>
    <dbReference type="NCBI Taxonomy" id="311460"/>
    <lineage>
        <taxon>Bacteria</taxon>
        <taxon>Bacillati</taxon>
        <taxon>Bacillota</taxon>
        <taxon>Bacilli</taxon>
        <taxon>Bacillales</taxon>
        <taxon>Anoxybacillaceae</taxon>
        <taxon>Anoxybacteroides</taxon>
    </lineage>
</organism>
<dbReference type="SMART" id="SM00347">
    <property type="entry name" value="HTH_MARR"/>
    <property type="match status" value="1"/>
</dbReference>